<name>A0ABP6YHH0_9FLAO</name>
<protein>
    <recommendedName>
        <fullName evidence="3">HMA domain-containing protein</fullName>
    </recommendedName>
</protein>
<organism evidence="1 2">
    <name type="scientific">Snuella lapsa</name>
    <dbReference type="NCBI Taxonomy" id="870481"/>
    <lineage>
        <taxon>Bacteria</taxon>
        <taxon>Pseudomonadati</taxon>
        <taxon>Bacteroidota</taxon>
        <taxon>Flavobacteriia</taxon>
        <taxon>Flavobacteriales</taxon>
        <taxon>Flavobacteriaceae</taxon>
        <taxon>Snuella</taxon>
    </lineage>
</organism>
<keyword evidence="2" id="KW-1185">Reference proteome</keyword>
<evidence type="ECO:0000313" key="1">
    <source>
        <dbReference type="EMBL" id="GAA3583023.1"/>
    </source>
</evidence>
<dbReference type="Proteomes" id="UP001500954">
    <property type="component" value="Unassembled WGS sequence"/>
</dbReference>
<dbReference type="EMBL" id="BAABCY010000094">
    <property type="protein sequence ID" value="GAA3583023.1"/>
    <property type="molecule type" value="Genomic_DNA"/>
</dbReference>
<evidence type="ECO:0008006" key="3">
    <source>
        <dbReference type="Google" id="ProtNLM"/>
    </source>
</evidence>
<comment type="caution">
    <text evidence="1">The sequence shown here is derived from an EMBL/GenBank/DDBJ whole genome shotgun (WGS) entry which is preliminary data.</text>
</comment>
<accession>A0ABP6YHH0</accession>
<reference evidence="2" key="1">
    <citation type="journal article" date="2019" name="Int. J. Syst. Evol. Microbiol.">
        <title>The Global Catalogue of Microorganisms (GCM) 10K type strain sequencing project: providing services to taxonomists for standard genome sequencing and annotation.</title>
        <authorList>
            <consortium name="The Broad Institute Genomics Platform"/>
            <consortium name="The Broad Institute Genome Sequencing Center for Infectious Disease"/>
            <person name="Wu L."/>
            <person name="Ma J."/>
        </authorList>
    </citation>
    <scope>NUCLEOTIDE SEQUENCE [LARGE SCALE GENOMIC DNA]</scope>
    <source>
        <strain evidence="2">JCM 17111</strain>
    </source>
</reference>
<evidence type="ECO:0000313" key="2">
    <source>
        <dbReference type="Proteomes" id="UP001500954"/>
    </source>
</evidence>
<proteinExistence type="predicted"/>
<sequence>MIVSVFRTSICPSDIAFLSTIFDKIHAIHKWNTDLEDCDNILRIVSYKDIADSIINILAEQGYHIQELEE</sequence>
<gene>
    <name evidence="1" type="ORF">GCM10022395_34130</name>
</gene>